<feature type="signal peptide" evidence="1">
    <location>
        <begin position="1"/>
        <end position="20"/>
    </location>
</feature>
<name>A0A1I3XTT0_9PROT</name>
<dbReference type="OrthoDB" id="5571924at2"/>
<evidence type="ECO:0000313" key="2">
    <source>
        <dbReference type="EMBL" id="SFK22978.1"/>
    </source>
</evidence>
<organism evidence="2 3">
    <name type="scientific">Nitrosomonas aestuarii</name>
    <dbReference type="NCBI Taxonomy" id="52441"/>
    <lineage>
        <taxon>Bacteria</taxon>
        <taxon>Pseudomonadati</taxon>
        <taxon>Pseudomonadota</taxon>
        <taxon>Betaproteobacteria</taxon>
        <taxon>Nitrosomonadales</taxon>
        <taxon>Nitrosomonadaceae</taxon>
        <taxon>Nitrosomonas</taxon>
    </lineage>
</organism>
<reference evidence="3" key="1">
    <citation type="submission" date="2016-10" db="EMBL/GenBank/DDBJ databases">
        <authorList>
            <person name="Varghese N."/>
            <person name="Submissions S."/>
        </authorList>
    </citation>
    <scope>NUCLEOTIDE SEQUENCE [LARGE SCALE GENOMIC DNA]</scope>
    <source>
        <strain evidence="3">Nm69</strain>
    </source>
</reference>
<keyword evidence="3" id="KW-1185">Reference proteome</keyword>
<evidence type="ECO:0000313" key="3">
    <source>
        <dbReference type="Proteomes" id="UP000199533"/>
    </source>
</evidence>
<dbReference type="RefSeq" id="WP_090696799.1">
    <property type="nucleotide sequence ID" value="NZ_FOSP01000002.1"/>
</dbReference>
<dbReference type="AlphaFoldDB" id="A0A1I3XTT0"/>
<protein>
    <submittedName>
        <fullName evidence="2">Uncharacterized protein</fullName>
    </submittedName>
</protein>
<accession>A0A1I3XTT0</accession>
<keyword evidence="1" id="KW-0732">Signal</keyword>
<dbReference type="STRING" id="52441.SAMN05216302_100284"/>
<sequence>MKKNFLIMIVLSLTHTASNAGTLIDGIWSPANCGEKPEPPAIDVTSAENFNRSVEAINEWQDRALAYNSCLIKEANTDNDLIAKTANDTQAEFRKAIDQISSEAEKARDKIDSR</sequence>
<proteinExistence type="predicted"/>
<dbReference type="Proteomes" id="UP000199533">
    <property type="component" value="Unassembled WGS sequence"/>
</dbReference>
<feature type="chain" id="PRO_5011716342" evidence="1">
    <location>
        <begin position="21"/>
        <end position="114"/>
    </location>
</feature>
<gene>
    <name evidence="2" type="ORF">SAMN05216302_100284</name>
</gene>
<evidence type="ECO:0000256" key="1">
    <source>
        <dbReference type="SAM" id="SignalP"/>
    </source>
</evidence>
<dbReference type="EMBL" id="FOSP01000002">
    <property type="protein sequence ID" value="SFK22978.1"/>
    <property type="molecule type" value="Genomic_DNA"/>
</dbReference>